<dbReference type="EMBL" id="LTBA01000001">
    <property type="protein sequence ID" value="KYH35789.1"/>
    <property type="molecule type" value="Genomic_DNA"/>
</dbReference>
<evidence type="ECO:0000259" key="6">
    <source>
        <dbReference type="Pfam" id="PF01509"/>
    </source>
</evidence>
<dbReference type="PANTHER" id="PTHR13767:SF2">
    <property type="entry name" value="PSEUDOURIDYLATE SYNTHASE TRUB1"/>
    <property type="match status" value="1"/>
</dbReference>
<dbReference type="SUPFAM" id="SSF55120">
    <property type="entry name" value="Pseudouridine synthase"/>
    <property type="match status" value="1"/>
</dbReference>
<dbReference type="GO" id="GO:0031119">
    <property type="term" value="P:tRNA pseudouridine synthesis"/>
    <property type="evidence" value="ECO:0007669"/>
    <property type="project" value="UniProtKB-UniRule"/>
</dbReference>
<dbReference type="RefSeq" id="WP_066821142.1">
    <property type="nucleotide sequence ID" value="NZ_LTBA01000001.1"/>
</dbReference>
<dbReference type="EC" id="5.4.99.25" evidence="5"/>
<dbReference type="HAMAP" id="MF_01080">
    <property type="entry name" value="TruB_bact"/>
    <property type="match status" value="1"/>
</dbReference>
<comment type="caution">
    <text evidence="8">The sequence shown here is derived from an EMBL/GenBank/DDBJ whole genome shotgun (WGS) entry which is preliminary data.</text>
</comment>
<protein>
    <recommendedName>
        <fullName evidence="5">tRNA pseudouridine synthase B</fullName>
        <ecNumber evidence="5">5.4.99.25</ecNumber>
    </recommendedName>
    <alternativeName>
        <fullName evidence="5">tRNA pseudouridine(55) synthase</fullName>
        <shortName evidence="5">Psi55 synthase</shortName>
    </alternativeName>
    <alternativeName>
        <fullName evidence="5">tRNA pseudouridylate synthase</fullName>
    </alternativeName>
    <alternativeName>
        <fullName evidence="5">tRNA-uridine isomerase</fullName>
    </alternativeName>
</protein>
<evidence type="ECO:0000256" key="2">
    <source>
        <dbReference type="ARBA" id="ARBA00005642"/>
    </source>
</evidence>
<keyword evidence="9" id="KW-1185">Reference proteome</keyword>
<dbReference type="InterPro" id="IPR032819">
    <property type="entry name" value="TruB_C"/>
</dbReference>
<dbReference type="Pfam" id="PF16198">
    <property type="entry name" value="TruB_C_2"/>
    <property type="match status" value="1"/>
</dbReference>
<evidence type="ECO:0000256" key="1">
    <source>
        <dbReference type="ARBA" id="ARBA00000385"/>
    </source>
</evidence>
<dbReference type="InterPro" id="IPR014780">
    <property type="entry name" value="tRNA_psdUridine_synth_TruB"/>
</dbReference>
<dbReference type="GO" id="GO:0160148">
    <property type="term" value="F:tRNA pseudouridine(55) synthase activity"/>
    <property type="evidence" value="ECO:0007669"/>
    <property type="project" value="UniProtKB-EC"/>
</dbReference>
<reference evidence="8 9" key="1">
    <citation type="submission" date="2016-02" db="EMBL/GenBank/DDBJ databases">
        <title>Genome sequence of Clostridium tepidiprofundi DSM 19306.</title>
        <authorList>
            <person name="Poehlein A."/>
            <person name="Daniel R."/>
        </authorList>
    </citation>
    <scope>NUCLEOTIDE SEQUENCE [LARGE SCALE GENOMIC DNA]</scope>
    <source>
        <strain evidence="8 9">DSM 19306</strain>
    </source>
</reference>
<dbReference type="GO" id="GO:1990481">
    <property type="term" value="P:mRNA pseudouridine synthesis"/>
    <property type="evidence" value="ECO:0007669"/>
    <property type="project" value="TreeGrafter"/>
</dbReference>
<comment type="function">
    <text evidence="5">Responsible for synthesis of pseudouridine from uracil-55 in the psi GC loop of transfer RNAs.</text>
</comment>
<organism evidence="8 9">
    <name type="scientific">Clostridium tepidiprofundi DSM 19306</name>
    <dbReference type="NCBI Taxonomy" id="1121338"/>
    <lineage>
        <taxon>Bacteria</taxon>
        <taxon>Bacillati</taxon>
        <taxon>Bacillota</taxon>
        <taxon>Clostridia</taxon>
        <taxon>Eubacteriales</taxon>
        <taxon>Clostridiaceae</taxon>
        <taxon>Clostridium</taxon>
    </lineage>
</organism>
<comment type="similarity">
    <text evidence="2 5">Belongs to the pseudouridine synthase TruB family. Type 1 subfamily.</text>
</comment>
<gene>
    <name evidence="5 8" type="primary">truB</name>
    <name evidence="8" type="ORF">CLTEP_01820</name>
</gene>
<evidence type="ECO:0000256" key="5">
    <source>
        <dbReference type="HAMAP-Rule" id="MF_01080"/>
    </source>
</evidence>
<name>A0A151B7B7_9CLOT</name>
<evidence type="ECO:0000256" key="3">
    <source>
        <dbReference type="ARBA" id="ARBA00022694"/>
    </source>
</evidence>
<evidence type="ECO:0000259" key="7">
    <source>
        <dbReference type="Pfam" id="PF16198"/>
    </source>
</evidence>
<dbReference type="AlphaFoldDB" id="A0A151B7B7"/>
<dbReference type="InterPro" id="IPR002501">
    <property type="entry name" value="PsdUridine_synth_N"/>
</dbReference>
<dbReference type="OrthoDB" id="9802309at2"/>
<feature type="domain" description="tRNA pseudouridylate synthase B C-terminal" evidence="7">
    <location>
        <begin position="171"/>
        <end position="214"/>
    </location>
</feature>
<evidence type="ECO:0000256" key="4">
    <source>
        <dbReference type="ARBA" id="ARBA00023235"/>
    </source>
</evidence>
<dbReference type="GO" id="GO:0003723">
    <property type="term" value="F:RNA binding"/>
    <property type="evidence" value="ECO:0007669"/>
    <property type="project" value="InterPro"/>
</dbReference>
<dbReference type="PANTHER" id="PTHR13767">
    <property type="entry name" value="TRNA-PSEUDOURIDINE SYNTHASE"/>
    <property type="match status" value="1"/>
</dbReference>
<keyword evidence="3 5" id="KW-0819">tRNA processing</keyword>
<accession>A0A151B7B7</accession>
<sequence length="289" mass="32905">MNGIINVYKPAGITSFDVVRKIKKISGEKKVGHTGTLDPLASGVLPVCIGKATKIVEHLMNKNKIYRAEIRLGIVTDTYDREGKILHEIVPNVEVDEIYSVVNSFIGEIRQVPPMYSALKVNGKKLYELARKGIEIEREPREITIYNIDILNIDMPYLEIEVKCSKGTYIRSLCYDIGNKLQCGATMWNLERIATGNFLKENSVNIDDINKNVLEQNLIKIEDVFMEYPILKLNSKFTRLALNGVNIKDNALLKDICENIMYRVYTHDNIFIGIGMRNVNGFKIKKKFS</sequence>
<dbReference type="CDD" id="cd02573">
    <property type="entry name" value="PseudoU_synth_EcTruB"/>
    <property type="match status" value="1"/>
</dbReference>
<dbReference type="Pfam" id="PF01509">
    <property type="entry name" value="TruB_N"/>
    <property type="match status" value="1"/>
</dbReference>
<dbReference type="Proteomes" id="UP000075531">
    <property type="component" value="Unassembled WGS sequence"/>
</dbReference>
<dbReference type="PATRIC" id="fig|1121338.3.peg.184"/>
<comment type="catalytic activity">
    <reaction evidence="1 5">
        <text>uridine(55) in tRNA = pseudouridine(55) in tRNA</text>
        <dbReference type="Rhea" id="RHEA:42532"/>
        <dbReference type="Rhea" id="RHEA-COMP:10101"/>
        <dbReference type="Rhea" id="RHEA-COMP:10102"/>
        <dbReference type="ChEBI" id="CHEBI:65314"/>
        <dbReference type="ChEBI" id="CHEBI:65315"/>
        <dbReference type="EC" id="5.4.99.25"/>
    </reaction>
</comment>
<evidence type="ECO:0000313" key="8">
    <source>
        <dbReference type="EMBL" id="KYH35789.1"/>
    </source>
</evidence>
<dbReference type="Gene3D" id="3.30.2350.10">
    <property type="entry name" value="Pseudouridine synthase"/>
    <property type="match status" value="1"/>
</dbReference>
<feature type="active site" description="Nucleophile" evidence="5">
    <location>
        <position position="38"/>
    </location>
</feature>
<feature type="domain" description="Pseudouridine synthase II N-terminal" evidence="6">
    <location>
        <begin position="23"/>
        <end position="170"/>
    </location>
</feature>
<dbReference type="NCBIfam" id="TIGR00431">
    <property type="entry name" value="TruB"/>
    <property type="match status" value="1"/>
</dbReference>
<evidence type="ECO:0000313" key="9">
    <source>
        <dbReference type="Proteomes" id="UP000075531"/>
    </source>
</evidence>
<dbReference type="STRING" id="1121338.CLTEP_01820"/>
<dbReference type="InterPro" id="IPR020103">
    <property type="entry name" value="PsdUridine_synth_cat_dom_sf"/>
</dbReference>
<proteinExistence type="inferred from homology"/>
<keyword evidence="4 5" id="KW-0413">Isomerase</keyword>
<dbReference type="FunFam" id="3.30.2350.10:FF:000011">
    <property type="entry name" value="tRNA pseudouridine synthase B"/>
    <property type="match status" value="1"/>
</dbReference>